<dbReference type="RefSeq" id="XP_009829490.1">
    <property type="nucleotide sequence ID" value="XM_009831188.1"/>
</dbReference>
<name>W4GPL4_APHAT</name>
<reference evidence="2" key="1">
    <citation type="submission" date="2013-12" db="EMBL/GenBank/DDBJ databases">
        <title>The Genome Sequence of Aphanomyces astaci APO3.</title>
        <authorList>
            <consortium name="The Broad Institute Genomics Platform"/>
            <person name="Russ C."/>
            <person name="Tyler B."/>
            <person name="van West P."/>
            <person name="Dieguez-Uribeondo J."/>
            <person name="Young S.K."/>
            <person name="Zeng Q."/>
            <person name="Gargeya S."/>
            <person name="Fitzgerald M."/>
            <person name="Abouelleil A."/>
            <person name="Alvarado L."/>
            <person name="Chapman S.B."/>
            <person name="Gainer-Dewar J."/>
            <person name="Goldberg J."/>
            <person name="Griggs A."/>
            <person name="Gujja S."/>
            <person name="Hansen M."/>
            <person name="Howarth C."/>
            <person name="Imamovic A."/>
            <person name="Ireland A."/>
            <person name="Larimer J."/>
            <person name="McCowan C."/>
            <person name="Murphy C."/>
            <person name="Pearson M."/>
            <person name="Poon T.W."/>
            <person name="Priest M."/>
            <person name="Roberts A."/>
            <person name="Saif S."/>
            <person name="Shea T."/>
            <person name="Sykes S."/>
            <person name="Wortman J."/>
            <person name="Nusbaum C."/>
            <person name="Birren B."/>
        </authorList>
    </citation>
    <scope>NUCLEOTIDE SEQUENCE [LARGE SCALE GENOMIC DNA]</scope>
    <source>
        <strain evidence="2">APO3</strain>
    </source>
</reference>
<dbReference type="GeneID" id="20808075"/>
<feature type="compositionally biased region" description="Basic residues" evidence="1">
    <location>
        <begin position="25"/>
        <end position="41"/>
    </location>
</feature>
<feature type="region of interest" description="Disordered" evidence="1">
    <location>
        <begin position="1"/>
        <end position="54"/>
    </location>
</feature>
<accession>W4GPL4</accession>
<gene>
    <name evidence="2" type="ORF">H257_06079</name>
</gene>
<dbReference type="AlphaFoldDB" id="W4GPL4"/>
<proteinExistence type="predicted"/>
<dbReference type="VEuPathDB" id="FungiDB:H257_06079"/>
<protein>
    <submittedName>
        <fullName evidence="2">Uncharacterized protein</fullName>
    </submittedName>
</protein>
<dbReference type="EMBL" id="KI913124">
    <property type="protein sequence ID" value="ETV81632.1"/>
    <property type="molecule type" value="Genomic_DNA"/>
</dbReference>
<feature type="region of interest" description="Disordered" evidence="1">
    <location>
        <begin position="70"/>
        <end position="89"/>
    </location>
</feature>
<organism evidence="2">
    <name type="scientific">Aphanomyces astaci</name>
    <name type="common">Crayfish plague agent</name>
    <dbReference type="NCBI Taxonomy" id="112090"/>
    <lineage>
        <taxon>Eukaryota</taxon>
        <taxon>Sar</taxon>
        <taxon>Stramenopiles</taxon>
        <taxon>Oomycota</taxon>
        <taxon>Saprolegniomycetes</taxon>
        <taxon>Saprolegniales</taxon>
        <taxon>Verrucalvaceae</taxon>
        <taxon>Aphanomyces</taxon>
    </lineage>
</organism>
<sequence>MDSASGATCTRSFADSRGPITLRRVAARSRSRKVTNSKRRRDGVNTKGSADEAQNDDVVSMHFCALDAIQHRRGGRRRTSDAKHGGSLSDRSARCYLVGEHGMRQTVEVDEGIKAKWRKRGSQRRVVEASWPFDAMT</sequence>
<feature type="compositionally biased region" description="Polar residues" evidence="1">
    <location>
        <begin position="1"/>
        <end position="13"/>
    </location>
</feature>
<evidence type="ECO:0000256" key="1">
    <source>
        <dbReference type="SAM" id="MobiDB-lite"/>
    </source>
</evidence>
<evidence type="ECO:0000313" key="2">
    <source>
        <dbReference type="EMBL" id="ETV81632.1"/>
    </source>
</evidence>